<dbReference type="Proteomes" id="UP000642488">
    <property type="component" value="Unassembled WGS sequence"/>
</dbReference>
<dbReference type="PANTHER" id="PTHR42905">
    <property type="entry name" value="PHOSPHOENOLPYRUVATE CARBOXYLASE"/>
    <property type="match status" value="1"/>
</dbReference>
<dbReference type="RefSeq" id="WP_198916666.1">
    <property type="nucleotide sequence ID" value="NZ_JAEKPD010000010.1"/>
</dbReference>
<dbReference type="Gene3D" id="3.20.20.60">
    <property type="entry name" value="Phosphoenolpyruvate-binding domains"/>
    <property type="match status" value="1"/>
</dbReference>
<gene>
    <name evidence="1" type="ORF">ILP92_12170</name>
</gene>
<keyword evidence="2" id="KW-1185">Reference proteome</keyword>
<organism evidence="1 2">
    <name type="scientific">Palleronia pontilimi</name>
    <dbReference type="NCBI Taxonomy" id="1964209"/>
    <lineage>
        <taxon>Bacteria</taxon>
        <taxon>Pseudomonadati</taxon>
        <taxon>Pseudomonadota</taxon>
        <taxon>Alphaproteobacteria</taxon>
        <taxon>Rhodobacterales</taxon>
        <taxon>Roseobacteraceae</taxon>
        <taxon>Palleronia</taxon>
    </lineage>
</organism>
<dbReference type="CDD" id="cd00377">
    <property type="entry name" value="ICL_PEPM"/>
    <property type="match status" value="1"/>
</dbReference>
<dbReference type="EMBL" id="JAEKPD010000010">
    <property type="protein sequence ID" value="MBJ3763502.1"/>
    <property type="molecule type" value="Genomic_DNA"/>
</dbReference>
<dbReference type="Pfam" id="PF13714">
    <property type="entry name" value="PEP_mutase"/>
    <property type="match status" value="1"/>
</dbReference>
<evidence type="ECO:0000313" key="1">
    <source>
        <dbReference type="EMBL" id="MBJ3763502.1"/>
    </source>
</evidence>
<dbReference type="Gene3D" id="6.10.250.2750">
    <property type="match status" value="1"/>
</dbReference>
<keyword evidence="1" id="KW-0456">Lyase</keyword>
<dbReference type="InterPro" id="IPR040442">
    <property type="entry name" value="Pyrv_kinase-like_dom_sf"/>
</dbReference>
<accession>A0A934MAD7</accession>
<proteinExistence type="predicted"/>
<reference evidence="1" key="1">
    <citation type="submission" date="2020-12" db="EMBL/GenBank/DDBJ databases">
        <title>Bacterial taxonomy.</title>
        <authorList>
            <person name="Pan X."/>
        </authorList>
    </citation>
    <scope>NUCLEOTIDE SEQUENCE</scope>
    <source>
        <strain evidence="1">KCTC 52957</strain>
    </source>
</reference>
<dbReference type="PANTHER" id="PTHR42905:SF16">
    <property type="entry name" value="CARBOXYPHOSPHONOENOLPYRUVATE PHOSPHONOMUTASE-LIKE PROTEIN (AFU_ORTHOLOGUE AFUA_5G07230)"/>
    <property type="match status" value="1"/>
</dbReference>
<name>A0A934MAD7_9RHOB</name>
<evidence type="ECO:0000313" key="2">
    <source>
        <dbReference type="Proteomes" id="UP000642488"/>
    </source>
</evidence>
<sequence length="272" mass="27861">MTDPGETFRALHRPGDPFILANAWDAGSARMLAAIGAQALATSSAAHAFTLGLPDGSVTRDQALAHAQDLVAATSLPVQGDFEDGWGEDPDTVAETVRLSAEIGLAGICIEDVPGPGGDSYSRDLAIQRIVAGAAAARALPRDFVFCARADGVMTGAYDLDEAVARLRAFDESGADVLYVPMPGDLAALGRVVAATRKPVNALAAGPLASHRLDEFAKIGVARVSLGSALARVTHGAIARCAHAMFSDGDFTDLTTAMPGADVEALLRAGGA</sequence>
<protein>
    <submittedName>
        <fullName evidence="1">Isocitrate lyase/phosphoenolpyruvate mutase family protein</fullName>
    </submittedName>
</protein>
<dbReference type="AlphaFoldDB" id="A0A934MAD7"/>
<dbReference type="InterPro" id="IPR015813">
    <property type="entry name" value="Pyrv/PenolPyrv_kinase-like_dom"/>
</dbReference>
<dbReference type="GO" id="GO:0016829">
    <property type="term" value="F:lyase activity"/>
    <property type="evidence" value="ECO:0007669"/>
    <property type="project" value="UniProtKB-KW"/>
</dbReference>
<comment type="caution">
    <text evidence="1">The sequence shown here is derived from an EMBL/GenBank/DDBJ whole genome shotgun (WGS) entry which is preliminary data.</text>
</comment>
<dbReference type="InterPro" id="IPR039556">
    <property type="entry name" value="ICL/PEPM"/>
</dbReference>
<dbReference type="SUPFAM" id="SSF51621">
    <property type="entry name" value="Phosphoenolpyruvate/pyruvate domain"/>
    <property type="match status" value="1"/>
</dbReference>